<evidence type="ECO:0000313" key="6">
    <source>
        <dbReference type="Proteomes" id="UP000609064"/>
    </source>
</evidence>
<dbReference type="SUPFAM" id="SSF52540">
    <property type="entry name" value="P-loop containing nucleoside triphosphate hydrolases"/>
    <property type="match status" value="2"/>
</dbReference>
<dbReference type="InterPro" id="IPR050534">
    <property type="entry name" value="Coronavir_polyprotein_1ab"/>
</dbReference>
<reference evidence="5" key="2">
    <citation type="submission" date="2020-09" db="EMBL/GenBank/DDBJ databases">
        <authorList>
            <person name="Sun Q."/>
            <person name="Zhou Y."/>
        </authorList>
    </citation>
    <scope>NUCLEOTIDE SEQUENCE</scope>
    <source>
        <strain evidence="5">CGMCC 1.15958</strain>
    </source>
</reference>
<dbReference type="Gene3D" id="3.40.50.300">
    <property type="entry name" value="P-loop containing nucleotide triphosphate hydrolases"/>
    <property type="match status" value="2"/>
</dbReference>
<gene>
    <name evidence="5" type="ORF">GCM10011514_30240</name>
</gene>
<evidence type="ECO:0000313" key="5">
    <source>
        <dbReference type="EMBL" id="GGD64233.1"/>
    </source>
</evidence>
<organism evidence="5 6">
    <name type="scientific">Emticicia aquatilis</name>
    <dbReference type="NCBI Taxonomy" id="1537369"/>
    <lineage>
        <taxon>Bacteria</taxon>
        <taxon>Pseudomonadati</taxon>
        <taxon>Bacteroidota</taxon>
        <taxon>Cytophagia</taxon>
        <taxon>Cytophagales</taxon>
        <taxon>Leadbetterellaceae</taxon>
        <taxon>Emticicia</taxon>
    </lineage>
</organism>
<dbReference type="AlphaFoldDB" id="A0A916YW92"/>
<dbReference type="InterPro" id="IPR014862">
    <property type="entry name" value="TrwC"/>
</dbReference>
<feature type="domain" description="AAA+ ATPase" evidence="4">
    <location>
        <begin position="427"/>
        <end position="554"/>
    </location>
</feature>
<dbReference type="InterPro" id="IPR003593">
    <property type="entry name" value="AAA+_ATPase"/>
</dbReference>
<evidence type="ECO:0000259" key="4">
    <source>
        <dbReference type="SMART" id="SM00382"/>
    </source>
</evidence>
<dbReference type="PANTHER" id="PTHR43788:SF6">
    <property type="entry name" value="DNA HELICASE B"/>
    <property type="match status" value="1"/>
</dbReference>
<protein>
    <recommendedName>
        <fullName evidence="4">AAA+ ATPase domain-containing protein</fullName>
    </recommendedName>
</protein>
<keyword evidence="6" id="KW-1185">Reference proteome</keyword>
<reference evidence="5" key="1">
    <citation type="journal article" date="2014" name="Int. J. Syst. Evol. Microbiol.">
        <title>Complete genome sequence of Corynebacterium casei LMG S-19264T (=DSM 44701T), isolated from a smear-ripened cheese.</title>
        <authorList>
            <consortium name="US DOE Joint Genome Institute (JGI-PGF)"/>
            <person name="Walter F."/>
            <person name="Albersmeier A."/>
            <person name="Kalinowski J."/>
            <person name="Ruckert C."/>
        </authorList>
    </citation>
    <scope>NUCLEOTIDE SEQUENCE</scope>
    <source>
        <strain evidence="5">CGMCC 1.15958</strain>
    </source>
</reference>
<comment type="caution">
    <text evidence="5">The sequence shown here is derived from an EMBL/GenBank/DDBJ whole genome shotgun (WGS) entry which is preliminary data.</text>
</comment>
<feature type="region of interest" description="Disordered" evidence="3">
    <location>
        <begin position="885"/>
        <end position="917"/>
    </location>
</feature>
<keyword evidence="1" id="KW-0547">Nucleotide-binding</keyword>
<accession>A0A916YW92</accession>
<evidence type="ECO:0000256" key="1">
    <source>
        <dbReference type="ARBA" id="ARBA00022741"/>
    </source>
</evidence>
<dbReference type="Pfam" id="PF13604">
    <property type="entry name" value="AAA_30"/>
    <property type="match status" value="1"/>
</dbReference>
<dbReference type="RefSeq" id="WP_229250705.1">
    <property type="nucleotide sequence ID" value="NZ_BMKK01000006.1"/>
</dbReference>
<dbReference type="SMART" id="SM00382">
    <property type="entry name" value="AAA"/>
    <property type="match status" value="1"/>
</dbReference>
<sequence>MIRMIQSSSAAHAKAYFSDALSKSDYYLDDQELHGYIQGLLATRLGLDGDATKDKFFALCENVNPLTGEPMTPRTKDDRTTGYDINFHCPKSVSVLHALAKDEHILKAFQECVNQTMQDIERDSKTRIRKGGQYDERDTAELLWANFIHQTARPVDGALPDPHLHAHCFVFNATWDEHEKQIKAGQFRDIKRDMPYYQTRFHKRLSDQLIELGYQIRQTETSFEVKGVPQKVIELFSKRTDEIGRVAKEKGITDIKELSELGARTRSKKQKGHSMNELKAEWRKQIHKLGEDKDGAGQQVVRFAPDKEAKELLPKHCVDYALLHGFERASVLQDRRLLAAAYRHSLGNNHISLDNITHSFNDDKRLIHVKEKGRILTTTKQVLLEEKHMVRLAQQGQGKLKPIYTKPPELKLEGQQAEAIKHVLTTPHRVSIIRGAAGSGKTTLMREAVSWIEKAGKTVTVVAPTSEASRGVLRQEGFENAETVAQLLTDKKMQENLTNQVLWVDEAGLLGTKDMTQLLELATQKNARLILGGDTRQHSSVIRGDALRILNTVGGIKTAEVNKIYRQRNEQYRSAVEDLSKGSVSSAFEKLNNMGSIKTIDPQKPNEALVNDYVAVIKDKKTALIVSPTHQQSDEVTDTIRSKLKTDGLIGKKEISASRLINQNLTEAQKGDWRNFKEGQVIQFNQNMPKIKRGSIWTVESASENGIIIQNNQQQSMLLPVQKSSDFDLYQKSVIQLTKGDIIRITRNGFDTEKNRLNNSQILEVTSVSKKGEIHLRNTVSKAAYKLNQDYGHLAHAYCVTSYASQGKTVDEVFISQPASTFPATDAKQFYVSVSRGRNNARIYTDDKNQLLDYASELGDRKSAIELVKGKSLVPEMIHQRIREERNQVLTPSPQKDKSKNIQQSSPIKDNTYEPRI</sequence>
<dbReference type="EMBL" id="BMKK01000006">
    <property type="protein sequence ID" value="GGD64233.1"/>
    <property type="molecule type" value="Genomic_DNA"/>
</dbReference>
<evidence type="ECO:0000256" key="3">
    <source>
        <dbReference type="SAM" id="MobiDB-lite"/>
    </source>
</evidence>
<dbReference type="NCBIfam" id="TIGR02686">
    <property type="entry name" value="relax_trwC"/>
    <property type="match status" value="1"/>
</dbReference>
<dbReference type="Proteomes" id="UP000609064">
    <property type="component" value="Unassembled WGS sequence"/>
</dbReference>
<name>A0A916YW92_9BACT</name>
<dbReference type="NCBIfam" id="NF041492">
    <property type="entry name" value="MobF"/>
    <property type="match status" value="1"/>
</dbReference>
<dbReference type="PANTHER" id="PTHR43788">
    <property type="entry name" value="DNA2/NAM7 HELICASE FAMILY MEMBER"/>
    <property type="match status" value="1"/>
</dbReference>
<dbReference type="SUPFAM" id="SSF55464">
    <property type="entry name" value="Origin of replication-binding domain, RBD-like"/>
    <property type="match status" value="1"/>
</dbReference>
<keyword evidence="2" id="KW-0067">ATP-binding</keyword>
<proteinExistence type="predicted"/>
<evidence type="ECO:0000256" key="2">
    <source>
        <dbReference type="ARBA" id="ARBA00022840"/>
    </source>
</evidence>
<dbReference type="InterPro" id="IPR014059">
    <property type="entry name" value="TraI/TrwC_relax"/>
</dbReference>
<dbReference type="GO" id="GO:0003678">
    <property type="term" value="F:DNA helicase activity"/>
    <property type="evidence" value="ECO:0007669"/>
    <property type="project" value="UniProtKB-ARBA"/>
</dbReference>
<dbReference type="GO" id="GO:0005524">
    <property type="term" value="F:ATP binding"/>
    <property type="evidence" value="ECO:0007669"/>
    <property type="project" value="UniProtKB-KW"/>
</dbReference>
<dbReference type="Gene3D" id="2.30.30.940">
    <property type="match status" value="1"/>
</dbReference>
<dbReference type="CDD" id="cd18809">
    <property type="entry name" value="SF1_C_RecD"/>
    <property type="match status" value="1"/>
</dbReference>
<dbReference type="Pfam" id="PF08751">
    <property type="entry name" value="TrwC"/>
    <property type="match status" value="1"/>
</dbReference>
<dbReference type="InterPro" id="IPR027417">
    <property type="entry name" value="P-loop_NTPase"/>
</dbReference>